<name>A0A0A9ANU6_ARUDO</name>
<organism evidence="1">
    <name type="scientific">Arundo donax</name>
    <name type="common">Giant reed</name>
    <name type="synonym">Donax arundinaceus</name>
    <dbReference type="NCBI Taxonomy" id="35708"/>
    <lineage>
        <taxon>Eukaryota</taxon>
        <taxon>Viridiplantae</taxon>
        <taxon>Streptophyta</taxon>
        <taxon>Embryophyta</taxon>
        <taxon>Tracheophyta</taxon>
        <taxon>Spermatophyta</taxon>
        <taxon>Magnoliopsida</taxon>
        <taxon>Liliopsida</taxon>
        <taxon>Poales</taxon>
        <taxon>Poaceae</taxon>
        <taxon>PACMAD clade</taxon>
        <taxon>Arundinoideae</taxon>
        <taxon>Arundineae</taxon>
        <taxon>Arundo</taxon>
    </lineage>
</organism>
<evidence type="ECO:0000313" key="1">
    <source>
        <dbReference type="EMBL" id="JAD48757.1"/>
    </source>
</evidence>
<accession>A0A0A9ANU6</accession>
<reference evidence="1" key="1">
    <citation type="submission" date="2014-09" db="EMBL/GenBank/DDBJ databases">
        <authorList>
            <person name="Magalhaes I.L.F."/>
            <person name="Oliveira U."/>
            <person name="Santos F.R."/>
            <person name="Vidigal T.H.D.A."/>
            <person name="Brescovit A.D."/>
            <person name="Santos A.J."/>
        </authorList>
    </citation>
    <scope>NUCLEOTIDE SEQUENCE</scope>
    <source>
        <tissue evidence="1">Shoot tissue taken approximately 20 cm above the soil surface</tissue>
    </source>
</reference>
<sequence>MDVGQVGFHNPKLVRVQSRLLFCSVFLHQDYVHMILHTS</sequence>
<reference evidence="1" key="2">
    <citation type="journal article" date="2015" name="Data Brief">
        <title>Shoot transcriptome of the giant reed, Arundo donax.</title>
        <authorList>
            <person name="Barrero R.A."/>
            <person name="Guerrero F.D."/>
            <person name="Moolhuijzen P."/>
            <person name="Goolsby J.A."/>
            <person name="Tidwell J."/>
            <person name="Bellgard S.E."/>
            <person name="Bellgard M.I."/>
        </authorList>
    </citation>
    <scope>NUCLEOTIDE SEQUENCE</scope>
    <source>
        <tissue evidence="1">Shoot tissue taken approximately 20 cm above the soil surface</tissue>
    </source>
</reference>
<dbReference type="EMBL" id="GBRH01249138">
    <property type="protein sequence ID" value="JAD48757.1"/>
    <property type="molecule type" value="Transcribed_RNA"/>
</dbReference>
<dbReference type="AlphaFoldDB" id="A0A0A9ANU6"/>
<protein>
    <submittedName>
        <fullName evidence="1">Uncharacterized protein</fullName>
    </submittedName>
</protein>
<proteinExistence type="predicted"/>